<sequence length="254" mass="28474">MGSSPDKLIVVCCHGIWLGGLSKGSAEHEWLIADFQRGETTTFVKHIVTGVRLLSADRERSVLVFSGAPTRRETHLSEAKSYANLAHENAYFSLLDPIPVLGKDMLLEERALDSYHNILFSLTLFRDHFGQRWPAQVTIVSHAFKEARIMKHVRAMGFPVERVRFVGIDPETMQTGTETGMGPVWEGVAQAERDWDEDPRGKGEKLARKRARRNVWGVWQGVFVRQSGDGEEQVPAETDDFQGALFAELARGGQ</sequence>
<dbReference type="OrthoDB" id="4347at2759"/>
<reference evidence="2 3" key="1">
    <citation type="journal article" date="2016" name="Genome Biol. Evol.">
        <title>Divergent and convergent evolution of fungal pathogenicity.</title>
        <authorList>
            <person name="Shang Y."/>
            <person name="Xiao G."/>
            <person name="Zheng P."/>
            <person name="Cen K."/>
            <person name="Zhan S."/>
            <person name="Wang C."/>
        </authorList>
    </citation>
    <scope>NUCLEOTIDE SEQUENCE [LARGE SCALE GENOMIC DNA]</scope>
    <source>
        <strain evidence="2 3">RCEF 2490</strain>
    </source>
</reference>
<keyword evidence="3" id="KW-1185">Reference proteome</keyword>
<dbReference type="PANTHER" id="PTHR28110:SF1">
    <property type="entry name" value="TRANSMEMBRANE PROTEIN"/>
    <property type="match status" value="1"/>
</dbReference>
<proteinExistence type="predicted"/>
<dbReference type="AlphaFoldDB" id="A0A166V5Z4"/>
<dbReference type="GO" id="GO:0005737">
    <property type="term" value="C:cytoplasm"/>
    <property type="evidence" value="ECO:0007669"/>
    <property type="project" value="TreeGrafter"/>
</dbReference>
<organism evidence="2 3">
    <name type="scientific">Moelleriella libera RCEF 2490</name>
    <dbReference type="NCBI Taxonomy" id="1081109"/>
    <lineage>
        <taxon>Eukaryota</taxon>
        <taxon>Fungi</taxon>
        <taxon>Dikarya</taxon>
        <taxon>Ascomycota</taxon>
        <taxon>Pezizomycotina</taxon>
        <taxon>Sordariomycetes</taxon>
        <taxon>Hypocreomycetidae</taxon>
        <taxon>Hypocreales</taxon>
        <taxon>Clavicipitaceae</taxon>
        <taxon>Moelleriella</taxon>
    </lineage>
</organism>
<gene>
    <name evidence="2" type="ORF">AAL_00771</name>
</gene>
<dbReference type="EMBL" id="AZGY01000001">
    <property type="protein sequence ID" value="OAA33306.1"/>
    <property type="molecule type" value="Genomic_DNA"/>
</dbReference>
<accession>A0A166V5Z4</accession>
<name>A0A166V5Z4_9HYPO</name>
<dbReference type="InterPro" id="IPR055323">
    <property type="entry name" value="C57A10.07/YOR238W"/>
</dbReference>
<dbReference type="PANTHER" id="PTHR28110">
    <property type="entry name" value="TRANSMEMBRANE PROTEIN"/>
    <property type="match status" value="1"/>
</dbReference>
<protein>
    <recommendedName>
        <fullName evidence="1">DUF218 domain-containing protein</fullName>
    </recommendedName>
</protein>
<comment type="caution">
    <text evidence="2">The sequence shown here is derived from an EMBL/GenBank/DDBJ whole genome shotgun (WGS) entry which is preliminary data.</text>
</comment>
<evidence type="ECO:0000313" key="2">
    <source>
        <dbReference type="EMBL" id="OAA33306.1"/>
    </source>
</evidence>
<dbReference type="Pfam" id="PF02698">
    <property type="entry name" value="DUF218"/>
    <property type="match status" value="1"/>
</dbReference>
<evidence type="ECO:0000313" key="3">
    <source>
        <dbReference type="Proteomes" id="UP000078544"/>
    </source>
</evidence>
<evidence type="ECO:0000259" key="1">
    <source>
        <dbReference type="Pfam" id="PF02698"/>
    </source>
</evidence>
<dbReference type="InterPro" id="IPR003848">
    <property type="entry name" value="DUF218"/>
</dbReference>
<dbReference type="Proteomes" id="UP000078544">
    <property type="component" value="Unassembled WGS sequence"/>
</dbReference>
<feature type="domain" description="DUF218" evidence="1">
    <location>
        <begin position="15"/>
        <end position="162"/>
    </location>
</feature>